<keyword evidence="2" id="KW-0732">Signal</keyword>
<gene>
    <name evidence="3" type="ORF">ARALYDRAFT_898961</name>
</gene>
<feature type="signal peptide" evidence="2">
    <location>
        <begin position="1"/>
        <end position="16"/>
    </location>
</feature>
<accession>D7L486</accession>
<dbReference type="Gramene" id="scaffold_302931.1">
    <property type="protein sequence ID" value="scaffold_302931.1"/>
    <property type="gene ID" value="scaffold_302931.1"/>
</dbReference>
<feature type="compositionally biased region" description="Basic and acidic residues" evidence="1">
    <location>
        <begin position="87"/>
        <end position="97"/>
    </location>
</feature>
<organism evidence="4">
    <name type="scientific">Arabidopsis lyrata subsp. lyrata</name>
    <name type="common">Lyre-leaved rock-cress</name>
    <dbReference type="NCBI Taxonomy" id="81972"/>
    <lineage>
        <taxon>Eukaryota</taxon>
        <taxon>Viridiplantae</taxon>
        <taxon>Streptophyta</taxon>
        <taxon>Embryophyta</taxon>
        <taxon>Tracheophyta</taxon>
        <taxon>Spermatophyta</taxon>
        <taxon>Magnoliopsida</taxon>
        <taxon>eudicotyledons</taxon>
        <taxon>Gunneridae</taxon>
        <taxon>Pentapetalae</taxon>
        <taxon>rosids</taxon>
        <taxon>malvids</taxon>
        <taxon>Brassicales</taxon>
        <taxon>Brassicaceae</taxon>
        <taxon>Camelineae</taxon>
        <taxon>Arabidopsis</taxon>
    </lineage>
</organism>
<dbReference type="InterPro" id="IPR040211">
    <property type="entry name" value="SERF1/2-like"/>
</dbReference>
<evidence type="ECO:0000256" key="1">
    <source>
        <dbReference type="SAM" id="MobiDB-lite"/>
    </source>
</evidence>
<protein>
    <submittedName>
        <fullName evidence="3">Uncharacterized protein</fullName>
    </submittedName>
</protein>
<dbReference type="PANTHER" id="PTHR13596">
    <property type="entry name" value="SMALL EDRK-RICH FACTOR 1"/>
    <property type="match status" value="1"/>
</dbReference>
<feature type="region of interest" description="Disordered" evidence="1">
    <location>
        <begin position="83"/>
        <end position="149"/>
    </location>
</feature>
<name>D7L486_ARALL</name>
<proteinExistence type="predicted"/>
<dbReference type="PANTHER" id="PTHR13596:SF17">
    <property type="entry name" value="SMALL EDRK-RICH FACTOR-LIKE N-TERMINAL DOMAIN-CONTAINING PROTEIN"/>
    <property type="match status" value="1"/>
</dbReference>
<keyword evidence="4" id="KW-1185">Reference proteome</keyword>
<feature type="chain" id="PRO_5003101996" evidence="2">
    <location>
        <begin position="17"/>
        <end position="149"/>
    </location>
</feature>
<feature type="compositionally biased region" description="Basic and acidic residues" evidence="1">
    <location>
        <begin position="105"/>
        <end position="129"/>
    </location>
</feature>
<dbReference type="EMBL" id="GL348715">
    <property type="protein sequence ID" value="EFH61873.1"/>
    <property type="molecule type" value="Genomic_DNA"/>
</dbReference>
<evidence type="ECO:0000313" key="4">
    <source>
        <dbReference type="Proteomes" id="UP000008694"/>
    </source>
</evidence>
<evidence type="ECO:0000313" key="3">
    <source>
        <dbReference type="EMBL" id="EFH61873.1"/>
    </source>
</evidence>
<dbReference type="HOGENOM" id="CLU_1752209_0_0_1"/>
<dbReference type="Proteomes" id="UP000008694">
    <property type="component" value="Unassembled WGS sequence"/>
</dbReference>
<reference evidence="4" key="1">
    <citation type="journal article" date="2011" name="Nat. Genet.">
        <title>The Arabidopsis lyrata genome sequence and the basis of rapid genome size change.</title>
        <authorList>
            <person name="Hu T.T."/>
            <person name="Pattyn P."/>
            <person name="Bakker E.G."/>
            <person name="Cao J."/>
            <person name="Cheng J.-F."/>
            <person name="Clark R.M."/>
            <person name="Fahlgren N."/>
            <person name="Fawcett J.A."/>
            <person name="Grimwood J."/>
            <person name="Gundlach H."/>
            <person name="Haberer G."/>
            <person name="Hollister J.D."/>
            <person name="Ossowski S."/>
            <person name="Ottilar R.P."/>
            <person name="Salamov A.A."/>
            <person name="Schneeberger K."/>
            <person name="Spannagl M."/>
            <person name="Wang X."/>
            <person name="Yang L."/>
            <person name="Nasrallah M.E."/>
            <person name="Bergelson J."/>
            <person name="Carrington J.C."/>
            <person name="Gaut B.S."/>
            <person name="Schmutz J."/>
            <person name="Mayer K.F.X."/>
            <person name="Van de Peer Y."/>
            <person name="Grigoriev I.V."/>
            <person name="Nordborg M."/>
            <person name="Weigel D."/>
            <person name="Guo Y.-L."/>
        </authorList>
    </citation>
    <scope>NUCLEOTIDE SEQUENCE [LARGE SCALE GENOMIC DNA]</scope>
    <source>
        <strain evidence="4">cv. MN47</strain>
    </source>
</reference>
<dbReference type="Pfam" id="PF02704">
    <property type="entry name" value="GASA"/>
    <property type="match status" value="1"/>
</dbReference>
<evidence type="ECO:0000256" key="2">
    <source>
        <dbReference type="SAM" id="SignalP"/>
    </source>
</evidence>
<sequence length="149" mass="16171">MAKFIVIFIVFSFLFATQFSNEGGEGSLTIGQCPAACNVRCSATSHKKPCLFYCNYCCNKCLCVPSGTYGHKEECPCYNNWKTQEGSQRERDRERALARTGGKGKTKDDGLTPEQRRERDAKALQEKAAKKAAQAAAAASSGGGKGNNK</sequence>
<dbReference type="AlphaFoldDB" id="D7L486"/>
<dbReference type="InterPro" id="IPR003854">
    <property type="entry name" value="GASA"/>
</dbReference>